<dbReference type="Proteomes" id="UP000321485">
    <property type="component" value="Unassembled WGS sequence"/>
</dbReference>
<keyword evidence="4" id="KW-0732">Signal</keyword>
<evidence type="ECO:0000259" key="5">
    <source>
        <dbReference type="Pfam" id="PF25021"/>
    </source>
</evidence>
<name>A0A561XKJ0_ACIDE</name>
<evidence type="ECO:0000313" key="7">
    <source>
        <dbReference type="Proteomes" id="UP000321485"/>
    </source>
</evidence>
<accession>A0A561XKJ0</accession>
<feature type="repeat" description="NHL" evidence="2">
    <location>
        <begin position="81"/>
        <end position="106"/>
    </location>
</feature>
<comment type="caution">
    <text evidence="6">The sequence shown here is derived from an EMBL/GenBank/DDBJ whole genome shotgun (WGS) entry which is preliminary data.</text>
</comment>
<feature type="signal peptide" evidence="4">
    <location>
        <begin position="1"/>
        <end position="26"/>
    </location>
</feature>
<dbReference type="Pfam" id="PF01436">
    <property type="entry name" value="NHL"/>
    <property type="match status" value="1"/>
</dbReference>
<protein>
    <submittedName>
        <fullName evidence="6">NHL repeat-containing protein</fullName>
    </submittedName>
</protein>
<gene>
    <name evidence="6" type="ORF">ATF69_2985</name>
</gene>
<dbReference type="Pfam" id="PF25021">
    <property type="entry name" value="TEN_NHL"/>
    <property type="match status" value="1"/>
</dbReference>
<dbReference type="InterPro" id="IPR011042">
    <property type="entry name" value="6-blade_b-propeller_TolB-like"/>
</dbReference>
<evidence type="ECO:0000313" key="6">
    <source>
        <dbReference type="EMBL" id="TWG36597.1"/>
    </source>
</evidence>
<dbReference type="Gene3D" id="2.120.10.30">
    <property type="entry name" value="TolB, C-terminal domain"/>
    <property type="match status" value="6"/>
</dbReference>
<sequence>MGHIRSNERLRRVSLLVALVATTVTACGGGSGGSVETPAPPPSPPAVPATALSVLAGDPNGDGNQDGAALSEARFNVDMGGMAVTTSGDVVIADTGNHRIRKLSATQDQISTLAGGGGPAPEVGVNFADGNGPDARFRRPMAVAVDGAGNTYVADTGNNLVRKISAAGKVTTLAGKPGVCGNQDGPTGIATLCNPSSIAVDKAGNVFVAQGNSAANAIRKITAAGEVSTLVSKASLYATARPGPWGPTYYYDPVLLGTDSTGTLYAADPNDHVIRKYTADGQATLVSGNATQSNEGDSDGTASAAQFRTFRAMAFDAADRLHVLGPDNTGYPTIRRIASDGAVTTLFRAKSCTTQTGLAVGAPGTLCTAAQLAVKASGEFLVTEYGYHDGSYRYAQLRSYTPQGTSTMVAGRPSAEGSEDGQGSSARFDRPGALAFNPSGSLYVRDNGNMWTRDKGNNTIRTVQADGLVRTLGKPGGHCTAVTGMASEFLALSGPTSGYLRYNGGPLATDSAGNLYTVHETLVLKMRNCEVTLLADLTSLLTTSTYIFMGNNASGIAADSKGNVYVSTLKGAIFKIDTNGALTLFAGTVATIGHVDGQGAAAQFAAPGYMTIDAADNLYVVDGLSAVNVKVGPTIRKITPAGMVSTLAGNPNTAAGYADGPAATAQFTVGSTSSGETASLAVDSKGNVYVTDPVNSVIRKIAPDGQVSTLVGQLWKNGFAAGDLPGIINRPAGIAVRNSMMYISMPNAVVQVQLP</sequence>
<evidence type="ECO:0000256" key="4">
    <source>
        <dbReference type="SAM" id="SignalP"/>
    </source>
</evidence>
<feature type="compositionally biased region" description="Pro residues" evidence="3">
    <location>
        <begin position="38"/>
        <end position="47"/>
    </location>
</feature>
<feature type="chain" id="PRO_5021997172" evidence="4">
    <location>
        <begin position="27"/>
        <end position="755"/>
    </location>
</feature>
<dbReference type="AlphaFoldDB" id="A0A561XKJ0"/>
<dbReference type="PROSITE" id="PS51125">
    <property type="entry name" value="NHL"/>
    <property type="match status" value="1"/>
</dbReference>
<evidence type="ECO:0000256" key="3">
    <source>
        <dbReference type="SAM" id="MobiDB-lite"/>
    </source>
</evidence>
<dbReference type="PANTHER" id="PTHR13833:SF73">
    <property type="entry name" value="NHL DOMAIN-CONTAINING PROTEIN"/>
    <property type="match status" value="1"/>
</dbReference>
<dbReference type="InterPro" id="IPR056822">
    <property type="entry name" value="TEN_NHL"/>
</dbReference>
<dbReference type="EMBL" id="VJWE01000014">
    <property type="protein sequence ID" value="TWG36597.1"/>
    <property type="molecule type" value="Genomic_DNA"/>
</dbReference>
<feature type="region of interest" description="Disordered" evidence="3">
    <location>
        <begin position="27"/>
        <end position="48"/>
    </location>
</feature>
<dbReference type="SUPFAM" id="SSF63829">
    <property type="entry name" value="Calcium-dependent phosphotriesterase"/>
    <property type="match status" value="1"/>
</dbReference>
<dbReference type="SUPFAM" id="SSF101898">
    <property type="entry name" value="NHL repeat"/>
    <property type="match status" value="1"/>
</dbReference>
<organism evidence="6 7">
    <name type="scientific">Acidovorax delafieldii</name>
    <name type="common">Pseudomonas delafieldii</name>
    <dbReference type="NCBI Taxonomy" id="47920"/>
    <lineage>
        <taxon>Bacteria</taxon>
        <taxon>Pseudomonadati</taxon>
        <taxon>Pseudomonadota</taxon>
        <taxon>Betaproteobacteria</taxon>
        <taxon>Burkholderiales</taxon>
        <taxon>Comamonadaceae</taxon>
        <taxon>Acidovorax</taxon>
    </lineage>
</organism>
<dbReference type="InterPro" id="IPR001258">
    <property type="entry name" value="NHL_repeat"/>
</dbReference>
<dbReference type="PROSITE" id="PS51257">
    <property type="entry name" value="PROKAR_LIPOPROTEIN"/>
    <property type="match status" value="1"/>
</dbReference>
<keyword evidence="1" id="KW-0677">Repeat</keyword>
<reference evidence="6 7" key="1">
    <citation type="journal article" date="2015" name="Stand. Genomic Sci.">
        <title>Genomic Encyclopedia of Bacterial and Archaeal Type Strains, Phase III: the genomes of soil and plant-associated and newly described type strains.</title>
        <authorList>
            <person name="Whitman W.B."/>
            <person name="Woyke T."/>
            <person name="Klenk H.P."/>
            <person name="Zhou Y."/>
            <person name="Lilburn T.G."/>
            <person name="Beck B.J."/>
            <person name="De Vos P."/>
            <person name="Vandamme P."/>
            <person name="Eisen J.A."/>
            <person name="Garrity G."/>
            <person name="Hugenholtz P."/>
            <person name="Kyrpides N.C."/>
        </authorList>
    </citation>
    <scope>NUCLEOTIDE SEQUENCE [LARGE SCALE GENOMIC DNA]</scope>
    <source>
        <strain evidence="6 7">DSM 64</strain>
    </source>
</reference>
<dbReference type="SUPFAM" id="SSF69322">
    <property type="entry name" value="Tricorn protease domain 2"/>
    <property type="match status" value="1"/>
</dbReference>
<evidence type="ECO:0000256" key="2">
    <source>
        <dbReference type="PROSITE-ProRule" id="PRU00504"/>
    </source>
</evidence>
<feature type="region of interest" description="Disordered" evidence="3">
    <location>
        <begin position="405"/>
        <end position="428"/>
    </location>
</feature>
<feature type="domain" description="Teneurin NHL" evidence="5">
    <location>
        <begin position="179"/>
        <end position="351"/>
    </location>
</feature>
<proteinExistence type="predicted"/>
<evidence type="ECO:0000256" key="1">
    <source>
        <dbReference type="ARBA" id="ARBA00022737"/>
    </source>
</evidence>
<dbReference type="PANTHER" id="PTHR13833">
    <property type="match status" value="1"/>
</dbReference>